<evidence type="ECO:0000313" key="1">
    <source>
        <dbReference type="EMBL" id="MPD03749.1"/>
    </source>
</evidence>
<evidence type="ECO:0000313" key="2">
    <source>
        <dbReference type="Proteomes" id="UP000324222"/>
    </source>
</evidence>
<organism evidence="1 2">
    <name type="scientific">Portunus trituberculatus</name>
    <name type="common">Swimming crab</name>
    <name type="synonym">Neptunus trituberculatus</name>
    <dbReference type="NCBI Taxonomy" id="210409"/>
    <lineage>
        <taxon>Eukaryota</taxon>
        <taxon>Metazoa</taxon>
        <taxon>Ecdysozoa</taxon>
        <taxon>Arthropoda</taxon>
        <taxon>Crustacea</taxon>
        <taxon>Multicrustacea</taxon>
        <taxon>Malacostraca</taxon>
        <taxon>Eumalacostraca</taxon>
        <taxon>Eucarida</taxon>
        <taxon>Decapoda</taxon>
        <taxon>Pleocyemata</taxon>
        <taxon>Brachyura</taxon>
        <taxon>Eubrachyura</taxon>
        <taxon>Portunoidea</taxon>
        <taxon>Portunidae</taxon>
        <taxon>Portuninae</taxon>
        <taxon>Portunus</taxon>
    </lineage>
</organism>
<comment type="caution">
    <text evidence="1">The sequence shown here is derived from an EMBL/GenBank/DDBJ whole genome shotgun (WGS) entry which is preliminary data.</text>
</comment>
<dbReference type="EMBL" id="VSRR010137701">
    <property type="protein sequence ID" value="MPD03749.1"/>
    <property type="molecule type" value="Genomic_DNA"/>
</dbReference>
<keyword evidence="2" id="KW-1185">Reference proteome</keyword>
<dbReference type="Proteomes" id="UP000324222">
    <property type="component" value="Unassembled WGS sequence"/>
</dbReference>
<name>A0A5B7KFA1_PORTR</name>
<gene>
    <name evidence="1" type="ORF">E2C01_099400</name>
</gene>
<reference evidence="1 2" key="1">
    <citation type="submission" date="2019-05" db="EMBL/GenBank/DDBJ databases">
        <title>Another draft genome of Portunus trituberculatus and its Hox gene families provides insights of decapod evolution.</title>
        <authorList>
            <person name="Jeong J.-H."/>
            <person name="Song I."/>
            <person name="Kim S."/>
            <person name="Choi T."/>
            <person name="Kim D."/>
            <person name="Ryu S."/>
            <person name="Kim W."/>
        </authorList>
    </citation>
    <scope>NUCLEOTIDE SEQUENCE [LARGE SCALE GENOMIC DNA]</scope>
    <source>
        <tissue evidence="1">Muscle</tissue>
    </source>
</reference>
<proteinExistence type="predicted"/>
<protein>
    <submittedName>
        <fullName evidence="1">Uncharacterized protein</fullName>
    </submittedName>
</protein>
<accession>A0A5B7KFA1</accession>
<sequence>MWCLSAVEPMPLANQSATARTFSRPRTVSCRRPQLRHRAWMHSQIDRSLYWALPGSLAIRARQANTPGPSPRRGR</sequence>
<dbReference type="AlphaFoldDB" id="A0A5B7KFA1"/>